<dbReference type="EMBL" id="UINC01052607">
    <property type="protein sequence ID" value="SVB68125.1"/>
    <property type="molecule type" value="Genomic_DNA"/>
</dbReference>
<dbReference type="AlphaFoldDB" id="A0A382G004"/>
<gene>
    <name evidence="1" type="ORF">METZ01_LOCUS220979</name>
</gene>
<organism evidence="1">
    <name type="scientific">marine metagenome</name>
    <dbReference type="NCBI Taxonomy" id="408172"/>
    <lineage>
        <taxon>unclassified sequences</taxon>
        <taxon>metagenomes</taxon>
        <taxon>ecological metagenomes</taxon>
    </lineage>
</organism>
<protein>
    <submittedName>
        <fullName evidence="1">Uncharacterized protein</fullName>
    </submittedName>
</protein>
<accession>A0A382G004</accession>
<proteinExistence type="predicted"/>
<reference evidence="1" key="1">
    <citation type="submission" date="2018-05" db="EMBL/GenBank/DDBJ databases">
        <authorList>
            <person name="Lanie J.A."/>
            <person name="Ng W.-L."/>
            <person name="Kazmierczak K.M."/>
            <person name="Andrzejewski T.M."/>
            <person name="Davidsen T.M."/>
            <person name="Wayne K.J."/>
            <person name="Tettelin H."/>
            <person name="Glass J.I."/>
            <person name="Rusch D."/>
            <person name="Podicherti R."/>
            <person name="Tsui H.-C.T."/>
            <person name="Winkler M.E."/>
        </authorList>
    </citation>
    <scope>NUCLEOTIDE SEQUENCE</scope>
</reference>
<sequence length="40" mass="4694">MGKQIWEELFLNTKVKSLAVLEPKHKVKQWANINFGCYSN</sequence>
<evidence type="ECO:0000313" key="1">
    <source>
        <dbReference type="EMBL" id="SVB68125.1"/>
    </source>
</evidence>
<name>A0A382G004_9ZZZZ</name>